<proteinExistence type="predicted"/>
<keyword evidence="1" id="KW-0732">Signal</keyword>
<evidence type="ECO:0000313" key="2">
    <source>
        <dbReference type="EMBL" id="KAG8224775.1"/>
    </source>
</evidence>
<feature type="chain" id="PRO_5035438025" description="Kazal-like domain-containing protein" evidence="1">
    <location>
        <begin position="27"/>
        <end position="87"/>
    </location>
</feature>
<organism evidence="2 3">
    <name type="scientific">Ladona fulva</name>
    <name type="common">Scarce chaser dragonfly</name>
    <name type="synonym">Libellula fulva</name>
    <dbReference type="NCBI Taxonomy" id="123851"/>
    <lineage>
        <taxon>Eukaryota</taxon>
        <taxon>Metazoa</taxon>
        <taxon>Ecdysozoa</taxon>
        <taxon>Arthropoda</taxon>
        <taxon>Hexapoda</taxon>
        <taxon>Insecta</taxon>
        <taxon>Pterygota</taxon>
        <taxon>Palaeoptera</taxon>
        <taxon>Odonata</taxon>
        <taxon>Epiprocta</taxon>
        <taxon>Anisoptera</taxon>
        <taxon>Libelluloidea</taxon>
        <taxon>Libellulidae</taxon>
        <taxon>Ladona</taxon>
    </lineage>
</organism>
<feature type="signal peptide" evidence="1">
    <location>
        <begin position="1"/>
        <end position="26"/>
    </location>
</feature>
<dbReference type="EMBL" id="KZ308212">
    <property type="protein sequence ID" value="KAG8224775.1"/>
    <property type="molecule type" value="Genomic_DNA"/>
</dbReference>
<comment type="caution">
    <text evidence="2">The sequence shown here is derived from an EMBL/GenBank/DDBJ whole genome shotgun (WGS) entry which is preliminary data.</text>
</comment>
<gene>
    <name evidence="2" type="ORF">J437_LFUL002219</name>
</gene>
<name>A0A8K0JZT1_LADFU</name>
<reference evidence="2" key="2">
    <citation type="submission" date="2017-10" db="EMBL/GenBank/DDBJ databases">
        <title>Ladona fulva Genome sequencing and assembly.</title>
        <authorList>
            <person name="Murali S."/>
            <person name="Richards S."/>
            <person name="Bandaranaike D."/>
            <person name="Bellair M."/>
            <person name="Blankenburg K."/>
            <person name="Chao H."/>
            <person name="Dinh H."/>
            <person name="Doddapaneni H."/>
            <person name="Dugan-Rocha S."/>
            <person name="Elkadiri S."/>
            <person name="Gnanaolivu R."/>
            <person name="Hernandez B."/>
            <person name="Skinner E."/>
            <person name="Javaid M."/>
            <person name="Lee S."/>
            <person name="Li M."/>
            <person name="Ming W."/>
            <person name="Munidasa M."/>
            <person name="Muniz J."/>
            <person name="Nguyen L."/>
            <person name="Hughes D."/>
            <person name="Osuji N."/>
            <person name="Pu L.-L."/>
            <person name="Puazo M."/>
            <person name="Qu C."/>
            <person name="Quiroz J."/>
            <person name="Raj R."/>
            <person name="Weissenberger G."/>
            <person name="Xin Y."/>
            <person name="Zou X."/>
            <person name="Han Y."/>
            <person name="Worley K."/>
            <person name="Muzny D."/>
            <person name="Gibbs R."/>
        </authorList>
    </citation>
    <scope>NUCLEOTIDE SEQUENCE</scope>
    <source>
        <strain evidence="2">Sampled in the wild</strain>
    </source>
</reference>
<evidence type="ECO:0008006" key="4">
    <source>
        <dbReference type="Google" id="ProtNLM"/>
    </source>
</evidence>
<dbReference type="Proteomes" id="UP000792457">
    <property type="component" value="Unassembled WGS sequence"/>
</dbReference>
<reference evidence="2" key="1">
    <citation type="submission" date="2013-04" db="EMBL/GenBank/DDBJ databases">
        <authorList>
            <person name="Qu J."/>
            <person name="Murali S.C."/>
            <person name="Bandaranaike D."/>
            <person name="Bellair M."/>
            <person name="Blankenburg K."/>
            <person name="Chao H."/>
            <person name="Dinh H."/>
            <person name="Doddapaneni H."/>
            <person name="Downs B."/>
            <person name="Dugan-Rocha S."/>
            <person name="Elkadiri S."/>
            <person name="Gnanaolivu R.D."/>
            <person name="Hernandez B."/>
            <person name="Javaid M."/>
            <person name="Jayaseelan J.C."/>
            <person name="Lee S."/>
            <person name="Li M."/>
            <person name="Ming W."/>
            <person name="Munidasa M."/>
            <person name="Muniz J."/>
            <person name="Nguyen L."/>
            <person name="Ongeri F."/>
            <person name="Osuji N."/>
            <person name="Pu L.-L."/>
            <person name="Puazo M."/>
            <person name="Qu C."/>
            <person name="Quiroz J."/>
            <person name="Raj R."/>
            <person name="Weissenberger G."/>
            <person name="Xin Y."/>
            <person name="Zou X."/>
            <person name="Han Y."/>
            <person name="Richards S."/>
            <person name="Worley K."/>
            <person name="Muzny D."/>
            <person name="Gibbs R."/>
        </authorList>
    </citation>
    <scope>NUCLEOTIDE SEQUENCE</scope>
    <source>
        <strain evidence="2">Sampled in the wild</strain>
    </source>
</reference>
<protein>
    <recommendedName>
        <fullName evidence="4">Kazal-like domain-containing protein</fullName>
    </recommendedName>
</protein>
<evidence type="ECO:0000256" key="1">
    <source>
        <dbReference type="SAM" id="SignalP"/>
    </source>
</evidence>
<dbReference type="AlphaFoldDB" id="A0A8K0JZT1"/>
<accession>A0A8K0JZT1</accession>
<sequence length="87" mass="9554">MASPFLANKKEKVALAALLLLSTCEATTDTKCPVKACRRDLAPFCGIRADGSKKDIRGTCDKQRYECGELDETFQSIEMGFCSERNG</sequence>
<evidence type="ECO:0000313" key="3">
    <source>
        <dbReference type="Proteomes" id="UP000792457"/>
    </source>
</evidence>
<keyword evidence="3" id="KW-1185">Reference proteome</keyword>